<dbReference type="Proteomes" id="UP000030625">
    <property type="component" value="Chromosome"/>
</dbReference>
<name>A0A0A7I636_9BIFI</name>
<feature type="transmembrane region" description="Helical" evidence="1">
    <location>
        <begin position="99"/>
        <end position="124"/>
    </location>
</feature>
<evidence type="ECO:0000256" key="1">
    <source>
        <dbReference type="SAM" id="Phobius"/>
    </source>
</evidence>
<sequence length="144" mass="15474">MACFLVSGAEAAAVTAVRRFVEHKEIAKGVARKVDGKVVAVKEGHVLFSRKLGWLMNMLWGGAFLLLIEHVWHGEVVPWFPFLTAMRSPDETVVMLHEMATVGVGMAALVTVVWGAMCVVADWLEAHGAVLTAMSAETAGSIGE</sequence>
<keyword evidence="1" id="KW-1133">Transmembrane helix</keyword>
<gene>
    <name evidence="2" type="ORF">AH68_03585</name>
</gene>
<accession>A0A0A7I636</accession>
<evidence type="ECO:0000313" key="2">
    <source>
        <dbReference type="EMBL" id="AIZ14294.1"/>
    </source>
</evidence>
<dbReference type="HOGENOM" id="CLU_135009_0_0_11"/>
<dbReference type="STRING" id="1447716.AH68_03585"/>
<proteinExistence type="predicted"/>
<keyword evidence="1" id="KW-0472">Membrane</keyword>
<protein>
    <submittedName>
        <fullName evidence="2">Uncharacterized protein</fullName>
    </submittedName>
</protein>
<evidence type="ECO:0000313" key="3">
    <source>
        <dbReference type="Proteomes" id="UP000030625"/>
    </source>
</evidence>
<dbReference type="KEGG" id="bka:AH68_03585"/>
<feature type="transmembrane region" description="Helical" evidence="1">
    <location>
        <begin position="52"/>
        <end position="72"/>
    </location>
</feature>
<dbReference type="EMBL" id="CP007456">
    <property type="protein sequence ID" value="AIZ14294.1"/>
    <property type="molecule type" value="Genomic_DNA"/>
</dbReference>
<dbReference type="AlphaFoldDB" id="A0A0A7I636"/>
<keyword evidence="1" id="KW-0812">Transmembrane</keyword>
<organism evidence="2 3">
    <name type="scientific">Bifidobacterium catenulatum PV20-2</name>
    <dbReference type="NCBI Taxonomy" id="1447716"/>
    <lineage>
        <taxon>Bacteria</taxon>
        <taxon>Bacillati</taxon>
        <taxon>Actinomycetota</taxon>
        <taxon>Actinomycetes</taxon>
        <taxon>Bifidobacteriales</taxon>
        <taxon>Bifidobacteriaceae</taxon>
        <taxon>Bifidobacterium</taxon>
    </lineage>
</organism>
<reference evidence="2 3" key="1">
    <citation type="journal article" date="2015" name="Genome Announc.">
        <title>Complete and Assembled Genome Sequence of Bifidobacterium kashiwanohense PV20-2, Isolated from the Feces of an Anemic Kenyan Infant.</title>
        <authorList>
            <person name="Vazquez-Gutierrez P."/>
            <person name="Lacroix C."/>
            <person name="Chassard C."/>
            <person name="Klumpp J."/>
            <person name="Jans C."/>
            <person name="Stevens M.J."/>
        </authorList>
    </citation>
    <scope>NUCLEOTIDE SEQUENCE [LARGE SCALE GENOMIC DNA]</scope>
    <source>
        <strain evidence="2 3">PV20-2</strain>
    </source>
</reference>
<dbReference type="RefSeq" id="WP_039197694.1">
    <property type="nucleotide sequence ID" value="NZ_CP007456.1"/>
</dbReference>